<evidence type="ECO:0000313" key="8">
    <source>
        <dbReference type="EMBL" id="RJF95716.1"/>
    </source>
</evidence>
<dbReference type="GO" id="GO:0016301">
    <property type="term" value="F:kinase activity"/>
    <property type="evidence" value="ECO:0007669"/>
    <property type="project" value="UniProtKB-KW"/>
</dbReference>
<evidence type="ECO:0000256" key="2">
    <source>
        <dbReference type="ARBA" id="ARBA00022475"/>
    </source>
</evidence>
<keyword evidence="4" id="KW-1133">Transmembrane helix</keyword>
<dbReference type="OrthoDB" id="8780225at2"/>
<feature type="signal peptide" evidence="6">
    <location>
        <begin position="1"/>
        <end position="23"/>
    </location>
</feature>
<evidence type="ECO:0000256" key="4">
    <source>
        <dbReference type="ARBA" id="ARBA00022989"/>
    </source>
</evidence>
<dbReference type="Gene3D" id="3.30.450.20">
    <property type="entry name" value="PAS domain"/>
    <property type="match status" value="1"/>
</dbReference>
<evidence type="ECO:0000256" key="1">
    <source>
        <dbReference type="ARBA" id="ARBA00004651"/>
    </source>
</evidence>
<sequence>MKSMIIRSLILLTTALFLTSTGAAERASKEEAVAMVKKAVAYYKKNGRDKALTAFSDDKGQFRDRELFLVVLDDGGQVLAHSALPKMIGANISEMKDSNGVFITKGFYKAVKNSSHGWSDEYVFTNPHTKTMEKKHTYVEKVDNLLIACGVYK</sequence>
<evidence type="ECO:0000313" key="9">
    <source>
        <dbReference type="Proteomes" id="UP000265955"/>
    </source>
</evidence>
<keyword evidence="5" id="KW-0472">Membrane</keyword>
<dbReference type="AlphaFoldDB" id="A0A3A3G2R8"/>
<dbReference type="RefSeq" id="WP_119770863.1">
    <property type="nucleotide sequence ID" value="NZ_QYUO01000002.1"/>
</dbReference>
<evidence type="ECO:0000256" key="5">
    <source>
        <dbReference type="ARBA" id="ARBA00023136"/>
    </source>
</evidence>
<protein>
    <submittedName>
        <fullName evidence="8">Histidine kinase</fullName>
    </submittedName>
</protein>
<name>A0A3A3G2R8_9BURK</name>
<keyword evidence="6" id="KW-0732">Signal</keyword>
<feature type="domain" description="Single Cache" evidence="7">
    <location>
        <begin position="21"/>
        <end position="105"/>
    </location>
</feature>
<dbReference type="SMART" id="SM01049">
    <property type="entry name" value="Cache_2"/>
    <property type="match status" value="1"/>
</dbReference>
<dbReference type="Proteomes" id="UP000265955">
    <property type="component" value="Unassembled WGS sequence"/>
</dbReference>
<organism evidence="8 9">
    <name type="scientific">Noviherbaspirillum saxi</name>
    <dbReference type="NCBI Taxonomy" id="2320863"/>
    <lineage>
        <taxon>Bacteria</taxon>
        <taxon>Pseudomonadati</taxon>
        <taxon>Pseudomonadota</taxon>
        <taxon>Betaproteobacteria</taxon>
        <taxon>Burkholderiales</taxon>
        <taxon>Oxalobacteraceae</taxon>
        <taxon>Noviherbaspirillum</taxon>
    </lineage>
</organism>
<evidence type="ECO:0000256" key="3">
    <source>
        <dbReference type="ARBA" id="ARBA00022692"/>
    </source>
</evidence>
<feature type="chain" id="PRO_5017303669" evidence="6">
    <location>
        <begin position="24"/>
        <end position="153"/>
    </location>
</feature>
<dbReference type="InterPro" id="IPR033480">
    <property type="entry name" value="sCache_2"/>
</dbReference>
<keyword evidence="3" id="KW-0812">Transmembrane</keyword>
<keyword evidence="8" id="KW-0418">Kinase</keyword>
<proteinExistence type="predicted"/>
<reference evidence="9" key="1">
    <citation type="submission" date="2018-09" db="EMBL/GenBank/DDBJ databases">
        <authorList>
            <person name="Zhu H."/>
        </authorList>
    </citation>
    <scope>NUCLEOTIDE SEQUENCE [LARGE SCALE GENOMIC DNA]</scope>
    <source>
        <strain evidence="9">K1R23-30</strain>
    </source>
</reference>
<comment type="caution">
    <text evidence="8">The sequence shown here is derived from an EMBL/GenBank/DDBJ whole genome shotgun (WGS) entry which is preliminary data.</text>
</comment>
<evidence type="ECO:0000259" key="7">
    <source>
        <dbReference type="SMART" id="SM01049"/>
    </source>
</evidence>
<dbReference type="EMBL" id="QYUO01000002">
    <property type="protein sequence ID" value="RJF95716.1"/>
    <property type="molecule type" value="Genomic_DNA"/>
</dbReference>
<dbReference type="GO" id="GO:0005886">
    <property type="term" value="C:plasma membrane"/>
    <property type="evidence" value="ECO:0007669"/>
    <property type="project" value="UniProtKB-SubCell"/>
</dbReference>
<comment type="subcellular location">
    <subcellularLocation>
        <location evidence="1">Cell membrane</location>
        <topology evidence="1">Multi-pass membrane protein</topology>
    </subcellularLocation>
</comment>
<keyword evidence="9" id="KW-1185">Reference proteome</keyword>
<accession>A0A3A3G2R8</accession>
<keyword evidence="2" id="KW-1003">Cell membrane</keyword>
<gene>
    <name evidence="8" type="ORF">D3871_20265</name>
</gene>
<dbReference type="Pfam" id="PF17200">
    <property type="entry name" value="sCache_2"/>
    <property type="match status" value="1"/>
</dbReference>
<evidence type="ECO:0000256" key="6">
    <source>
        <dbReference type="SAM" id="SignalP"/>
    </source>
</evidence>
<keyword evidence="8" id="KW-0808">Transferase</keyword>